<dbReference type="AlphaFoldDB" id="A0AAD6BC77"/>
<accession>A0AAD6BC77</accession>
<feature type="non-terminal residue" evidence="1">
    <location>
        <position position="107"/>
    </location>
</feature>
<dbReference type="Proteomes" id="UP001219934">
    <property type="component" value="Unassembled WGS sequence"/>
</dbReference>
<dbReference type="EMBL" id="JAPTMU010000007">
    <property type="protein sequence ID" value="KAJ4940221.1"/>
    <property type="molecule type" value="Genomic_DNA"/>
</dbReference>
<evidence type="ECO:0000313" key="2">
    <source>
        <dbReference type="Proteomes" id="UP001219934"/>
    </source>
</evidence>
<organism evidence="1 2">
    <name type="scientific">Pogonophryne albipinna</name>
    <dbReference type="NCBI Taxonomy" id="1090488"/>
    <lineage>
        <taxon>Eukaryota</taxon>
        <taxon>Metazoa</taxon>
        <taxon>Chordata</taxon>
        <taxon>Craniata</taxon>
        <taxon>Vertebrata</taxon>
        <taxon>Euteleostomi</taxon>
        <taxon>Actinopterygii</taxon>
        <taxon>Neopterygii</taxon>
        <taxon>Teleostei</taxon>
        <taxon>Neoteleostei</taxon>
        <taxon>Acanthomorphata</taxon>
        <taxon>Eupercaria</taxon>
        <taxon>Perciformes</taxon>
        <taxon>Notothenioidei</taxon>
        <taxon>Pogonophryne</taxon>
    </lineage>
</organism>
<protein>
    <submittedName>
        <fullName evidence="1">Uncharacterized protein</fullName>
    </submittedName>
</protein>
<evidence type="ECO:0000313" key="1">
    <source>
        <dbReference type="EMBL" id="KAJ4940221.1"/>
    </source>
</evidence>
<name>A0AAD6BC77_9TELE</name>
<comment type="caution">
    <text evidence="1">The sequence shown here is derived from an EMBL/GenBank/DDBJ whole genome shotgun (WGS) entry which is preliminary data.</text>
</comment>
<gene>
    <name evidence="1" type="ORF">JOQ06_026530</name>
</gene>
<reference evidence="1" key="1">
    <citation type="submission" date="2022-11" db="EMBL/GenBank/DDBJ databases">
        <title>Chromosome-level genome of Pogonophryne albipinna.</title>
        <authorList>
            <person name="Jo E."/>
        </authorList>
    </citation>
    <scope>NUCLEOTIDE SEQUENCE</scope>
    <source>
        <strain evidence="1">SGF0006</strain>
        <tissue evidence="1">Muscle</tissue>
    </source>
</reference>
<keyword evidence="2" id="KW-1185">Reference proteome</keyword>
<proteinExistence type="predicted"/>
<sequence length="107" mass="11152">MFGLCWSGTIKSAEQNLLLESVVGEQMEAMRDGGRTGSALSGESLHLSSPGSAKYPGFLLEETTLKGGGGGSATMVWATLCECASLKPLLAKHAGPIDLTLGTSWRH</sequence>